<proteinExistence type="predicted"/>
<dbReference type="EMBL" id="CR555306">
    <property type="protein sequence ID" value="CAI09812.1"/>
    <property type="molecule type" value="Genomic_DNA"/>
</dbReference>
<gene>
    <name evidence="2" type="ORF">ebA6449</name>
</gene>
<dbReference type="KEGG" id="eba:ebA6449"/>
<sequence length="92" mass="10005">MPGAGGRIAGSGRSREGRLQGDARSGTLPHPRYPGPVGPFVAARVVPPPHSLTVRRERDMARCDVCGNEYDKAFQVTMEGQTRTFLRARRSA</sequence>
<keyword evidence="3" id="KW-1185">Reference proteome</keyword>
<organism evidence="2 3">
    <name type="scientific">Aromatoleum aromaticum (strain DSM 19018 / LMG 30748 / EbN1)</name>
    <name type="common">Azoarcus sp. (strain EbN1)</name>
    <dbReference type="NCBI Taxonomy" id="76114"/>
    <lineage>
        <taxon>Bacteria</taxon>
        <taxon>Pseudomonadati</taxon>
        <taxon>Pseudomonadota</taxon>
        <taxon>Betaproteobacteria</taxon>
        <taxon>Rhodocyclales</taxon>
        <taxon>Rhodocyclaceae</taxon>
        <taxon>Aromatoleum</taxon>
    </lineage>
</organism>
<feature type="region of interest" description="Disordered" evidence="1">
    <location>
        <begin position="1"/>
        <end position="41"/>
    </location>
</feature>
<evidence type="ECO:0000313" key="2">
    <source>
        <dbReference type="EMBL" id="CAI09812.1"/>
    </source>
</evidence>
<protein>
    <submittedName>
        <fullName evidence="2">Uncharacterized protein</fullName>
    </submittedName>
</protein>
<dbReference type="HOGENOM" id="CLU_2406956_0_0_4"/>
<dbReference type="Proteomes" id="UP000006552">
    <property type="component" value="Chromosome"/>
</dbReference>
<name>Q5NYQ2_AROAE</name>
<evidence type="ECO:0000256" key="1">
    <source>
        <dbReference type="SAM" id="MobiDB-lite"/>
    </source>
</evidence>
<dbReference type="STRING" id="76114.ebA6449"/>
<evidence type="ECO:0000313" key="3">
    <source>
        <dbReference type="Proteomes" id="UP000006552"/>
    </source>
</evidence>
<dbReference type="AlphaFoldDB" id="Q5NYQ2"/>
<reference evidence="2 3" key="1">
    <citation type="journal article" date="2005" name="Arch. Microbiol.">
        <title>The genome sequence of an anaerobic aromatic-degrading denitrifying bacterium, strain EbN1.</title>
        <authorList>
            <person name="Rabus R."/>
            <person name="Kube M."/>
            <person name="Heider J."/>
            <person name="Beck A."/>
            <person name="Heitmann K."/>
            <person name="Widdel F."/>
            <person name="Reinhardt R."/>
        </authorList>
    </citation>
    <scope>NUCLEOTIDE SEQUENCE [LARGE SCALE GENOMIC DNA]</scope>
    <source>
        <strain evidence="2 3">EbN1</strain>
    </source>
</reference>
<accession>Q5NYQ2</accession>